<dbReference type="PANTHER" id="PTHR30086:SF20">
    <property type="entry name" value="ARGININE EXPORTER PROTEIN ARGO-RELATED"/>
    <property type="match status" value="1"/>
</dbReference>
<evidence type="ECO:0000256" key="3">
    <source>
        <dbReference type="ARBA" id="ARBA00022692"/>
    </source>
</evidence>
<keyword evidence="4 6" id="KW-1133">Transmembrane helix</keyword>
<dbReference type="GO" id="GO:0015171">
    <property type="term" value="F:amino acid transmembrane transporter activity"/>
    <property type="evidence" value="ECO:0007669"/>
    <property type="project" value="TreeGrafter"/>
</dbReference>
<dbReference type="PANTHER" id="PTHR30086">
    <property type="entry name" value="ARGININE EXPORTER PROTEIN ARGO"/>
    <property type="match status" value="1"/>
</dbReference>
<evidence type="ECO:0000256" key="5">
    <source>
        <dbReference type="ARBA" id="ARBA00023136"/>
    </source>
</evidence>
<feature type="transmembrane region" description="Helical" evidence="6">
    <location>
        <begin position="20"/>
        <end position="43"/>
    </location>
</feature>
<keyword evidence="3 6" id="KW-0812">Transmembrane</keyword>
<comment type="subcellular location">
    <subcellularLocation>
        <location evidence="1">Cell membrane</location>
        <topology evidence="1">Multi-pass membrane protein</topology>
    </subcellularLocation>
</comment>
<keyword evidence="2" id="KW-1003">Cell membrane</keyword>
<dbReference type="Proteomes" id="UP000326554">
    <property type="component" value="Unassembled WGS sequence"/>
</dbReference>
<evidence type="ECO:0000313" key="7">
    <source>
        <dbReference type="EMBL" id="KAA9010110.1"/>
    </source>
</evidence>
<gene>
    <name evidence="7" type="ORF">F3S47_02320</name>
</gene>
<evidence type="ECO:0000256" key="1">
    <source>
        <dbReference type="ARBA" id="ARBA00004651"/>
    </source>
</evidence>
<feature type="transmembrane region" description="Helical" evidence="6">
    <location>
        <begin position="120"/>
        <end position="145"/>
    </location>
</feature>
<evidence type="ECO:0000256" key="6">
    <source>
        <dbReference type="SAM" id="Phobius"/>
    </source>
</evidence>
<name>A0A5J5GPL7_9RHOB</name>
<feature type="transmembrane region" description="Helical" evidence="6">
    <location>
        <begin position="160"/>
        <end position="185"/>
    </location>
</feature>
<organism evidence="7 8">
    <name type="scientific">Histidinibacterium aquaticum</name>
    <dbReference type="NCBI Taxonomy" id="2613962"/>
    <lineage>
        <taxon>Bacteria</taxon>
        <taxon>Pseudomonadati</taxon>
        <taxon>Pseudomonadota</taxon>
        <taxon>Alphaproteobacteria</taxon>
        <taxon>Rhodobacterales</taxon>
        <taxon>Paracoccaceae</taxon>
        <taxon>Histidinibacterium</taxon>
    </lineage>
</organism>
<feature type="transmembrane region" description="Helical" evidence="6">
    <location>
        <begin position="55"/>
        <end position="79"/>
    </location>
</feature>
<reference evidence="7 8" key="1">
    <citation type="submission" date="2019-09" db="EMBL/GenBank/DDBJ databases">
        <authorList>
            <person name="Park J.-S."/>
            <person name="Choi H.-J."/>
        </authorList>
    </citation>
    <scope>NUCLEOTIDE SEQUENCE [LARGE SCALE GENOMIC DNA]</scope>
    <source>
        <strain evidence="7 8">176SS1-4</strain>
    </source>
</reference>
<proteinExistence type="predicted"/>
<comment type="caution">
    <text evidence="7">The sequence shown here is derived from an EMBL/GenBank/DDBJ whole genome shotgun (WGS) entry which is preliminary data.</text>
</comment>
<keyword evidence="5 6" id="KW-0472">Membrane</keyword>
<sequence>MRASFIGSHFLVVVMETSAVLTYLTTLAALTLTPGPLVAVLAARSANADRAGACAIAVGICAGDVIVILAICAGLGFWLQANPEVFSVAKYGGAVALCWMAWRMWFSVKADEDEASPPTGVLAAVAAGLLICLSSPQTVVIYLILLPRVLDLTAIQPNDAAILILLTALVLLAIFMSVILLAEGMQRLLNSEGGSRLWQRSTSMVVALSAVWIMVS</sequence>
<accession>A0A5J5GPL7</accession>
<dbReference type="GO" id="GO:0005886">
    <property type="term" value="C:plasma membrane"/>
    <property type="evidence" value="ECO:0007669"/>
    <property type="project" value="UniProtKB-SubCell"/>
</dbReference>
<evidence type="ECO:0000256" key="4">
    <source>
        <dbReference type="ARBA" id="ARBA00022989"/>
    </source>
</evidence>
<protein>
    <submittedName>
        <fullName evidence="7">LysE family translocator</fullName>
    </submittedName>
</protein>
<dbReference type="InterPro" id="IPR001123">
    <property type="entry name" value="LeuE-type"/>
</dbReference>
<dbReference type="Pfam" id="PF01810">
    <property type="entry name" value="LysE"/>
    <property type="match status" value="1"/>
</dbReference>
<evidence type="ECO:0000313" key="8">
    <source>
        <dbReference type="Proteomes" id="UP000326554"/>
    </source>
</evidence>
<feature type="transmembrane region" description="Helical" evidence="6">
    <location>
        <begin position="197"/>
        <end position="215"/>
    </location>
</feature>
<dbReference type="AlphaFoldDB" id="A0A5J5GPL7"/>
<dbReference type="EMBL" id="VYQE01000001">
    <property type="protein sequence ID" value="KAA9010110.1"/>
    <property type="molecule type" value="Genomic_DNA"/>
</dbReference>
<keyword evidence="8" id="KW-1185">Reference proteome</keyword>
<evidence type="ECO:0000256" key="2">
    <source>
        <dbReference type="ARBA" id="ARBA00022475"/>
    </source>
</evidence>